<sequence>SHHNPPLHLLTLPPELLLQILTHLDFASLTHLRRTCHALRALTSPHTLRTLLGPSTFQSLILTSCKTCLLTCPSGTNIILPSPGDEGYPLASQCIKCSLASKDARLTVEKRAPLGNFEVVNGCRWCGWPVVEARTGRHGEHFHEKCAREYHQRLFWFFVMGWVQLGLGVTGAAMAWRWFRGVGMVFGPTVTSFLMLWICIFSLILRAKNTKRRVQVTMFIETAILGLWIPPVYYLAKQMWVANNVEGDPIPRSSIAALTMWALNMLFRFLNVLGNLIVLSGYEMTRRHRPNPGIWRKMAHPLLSRLVFWTYPQSLE</sequence>
<keyword evidence="4" id="KW-1185">Reference proteome</keyword>
<feature type="transmembrane region" description="Helical" evidence="1">
    <location>
        <begin position="154"/>
        <end position="179"/>
    </location>
</feature>
<feature type="non-terminal residue" evidence="3">
    <location>
        <position position="1"/>
    </location>
</feature>
<feature type="transmembrane region" description="Helical" evidence="1">
    <location>
        <begin position="185"/>
        <end position="204"/>
    </location>
</feature>
<accession>A0AA39X209</accession>
<dbReference type="Gene3D" id="1.20.1280.50">
    <property type="match status" value="1"/>
</dbReference>
<feature type="non-terminal residue" evidence="3">
    <location>
        <position position="316"/>
    </location>
</feature>
<evidence type="ECO:0000256" key="1">
    <source>
        <dbReference type="SAM" id="Phobius"/>
    </source>
</evidence>
<comment type="caution">
    <text evidence="3">The sequence shown here is derived from an EMBL/GenBank/DDBJ whole genome shotgun (WGS) entry which is preliminary data.</text>
</comment>
<dbReference type="PROSITE" id="PS50181">
    <property type="entry name" value="FBOX"/>
    <property type="match status" value="1"/>
</dbReference>
<reference evidence="3" key="1">
    <citation type="submission" date="2023-06" db="EMBL/GenBank/DDBJ databases">
        <title>Genome-scale phylogeny and comparative genomics of the fungal order Sordariales.</title>
        <authorList>
            <consortium name="Lawrence Berkeley National Laboratory"/>
            <person name="Hensen N."/>
            <person name="Bonometti L."/>
            <person name="Westerberg I."/>
            <person name="Brannstrom I.O."/>
            <person name="Guillou S."/>
            <person name="Cros-Aarteil S."/>
            <person name="Calhoun S."/>
            <person name="Haridas S."/>
            <person name="Kuo A."/>
            <person name="Mondo S."/>
            <person name="Pangilinan J."/>
            <person name="Riley R."/>
            <person name="Labutti K."/>
            <person name="Andreopoulos B."/>
            <person name="Lipzen A."/>
            <person name="Chen C."/>
            <person name="Yanf M."/>
            <person name="Daum C."/>
            <person name="Ng V."/>
            <person name="Clum A."/>
            <person name="Steindorff A."/>
            <person name="Ohm R."/>
            <person name="Martin F."/>
            <person name="Silar P."/>
            <person name="Natvig D."/>
            <person name="Lalanne C."/>
            <person name="Gautier V."/>
            <person name="Ament-Velasquez S.L."/>
            <person name="Kruys A."/>
            <person name="Hutchinson M.I."/>
            <person name="Powell A.J."/>
            <person name="Barry K."/>
            <person name="Miller A.N."/>
            <person name="Grigoriev I.V."/>
            <person name="Debuchy R."/>
            <person name="Gladieux P."/>
            <person name="Thoren M.H."/>
            <person name="Johannesson H."/>
        </authorList>
    </citation>
    <scope>NUCLEOTIDE SEQUENCE</scope>
    <source>
        <strain evidence="3">CBS 606.72</strain>
    </source>
</reference>
<dbReference type="AlphaFoldDB" id="A0AA39X209"/>
<evidence type="ECO:0000313" key="3">
    <source>
        <dbReference type="EMBL" id="KAK0625847.1"/>
    </source>
</evidence>
<dbReference type="Pfam" id="PF12937">
    <property type="entry name" value="F-box-like"/>
    <property type="match status" value="1"/>
</dbReference>
<feature type="transmembrane region" description="Helical" evidence="1">
    <location>
        <begin position="255"/>
        <end position="279"/>
    </location>
</feature>
<feature type="transmembrane region" description="Helical" evidence="1">
    <location>
        <begin position="216"/>
        <end position="235"/>
    </location>
</feature>
<dbReference type="InterPro" id="IPR001810">
    <property type="entry name" value="F-box_dom"/>
</dbReference>
<dbReference type="SUPFAM" id="SSF81383">
    <property type="entry name" value="F-box domain"/>
    <property type="match status" value="1"/>
</dbReference>
<evidence type="ECO:0000313" key="4">
    <source>
        <dbReference type="Proteomes" id="UP001175000"/>
    </source>
</evidence>
<evidence type="ECO:0000259" key="2">
    <source>
        <dbReference type="PROSITE" id="PS50181"/>
    </source>
</evidence>
<protein>
    <recommendedName>
        <fullName evidence="2">F-box domain-containing protein</fullName>
    </recommendedName>
</protein>
<keyword evidence="1" id="KW-0812">Transmembrane</keyword>
<dbReference type="SMART" id="SM00256">
    <property type="entry name" value="FBOX"/>
    <property type="match status" value="1"/>
</dbReference>
<keyword evidence="1" id="KW-1133">Transmembrane helix</keyword>
<organism evidence="3 4">
    <name type="scientific">Immersiella caudata</name>
    <dbReference type="NCBI Taxonomy" id="314043"/>
    <lineage>
        <taxon>Eukaryota</taxon>
        <taxon>Fungi</taxon>
        <taxon>Dikarya</taxon>
        <taxon>Ascomycota</taxon>
        <taxon>Pezizomycotina</taxon>
        <taxon>Sordariomycetes</taxon>
        <taxon>Sordariomycetidae</taxon>
        <taxon>Sordariales</taxon>
        <taxon>Lasiosphaeriaceae</taxon>
        <taxon>Immersiella</taxon>
    </lineage>
</organism>
<name>A0AA39X209_9PEZI</name>
<gene>
    <name evidence="3" type="ORF">B0T14DRAFT_387916</name>
</gene>
<keyword evidence="1" id="KW-0472">Membrane</keyword>
<dbReference type="InterPro" id="IPR036047">
    <property type="entry name" value="F-box-like_dom_sf"/>
</dbReference>
<dbReference type="EMBL" id="JAULSU010000002">
    <property type="protein sequence ID" value="KAK0625847.1"/>
    <property type="molecule type" value="Genomic_DNA"/>
</dbReference>
<feature type="domain" description="F-box" evidence="2">
    <location>
        <begin position="6"/>
        <end position="60"/>
    </location>
</feature>
<proteinExistence type="predicted"/>
<dbReference type="Proteomes" id="UP001175000">
    <property type="component" value="Unassembled WGS sequence"/>
</dbReference>